<evidence type="ECO:0000313" key="1">
    <source>
        <dbReference type="EMBL" id="KAJ8568928.1"/>
    </source>
</evidence>
<sequence length="83" mass="9332">MSWTEELAWTVANANGKTAATQLLRMIIFSSLYSSVFSATSSSKWSDFDPPRLMISYIQIKRAAALMTQLLVYSGLEIVFFLD</sequence>
<name>A0A9Q1MV54_9SOLA</name>
<dbReference type="EMBL" id="JAJAGQ010000003">
    <property type="protein sequence ID" value="KAJ8568928.1"/>
    <property type="molecule type" value="Genomic_DNA"/>
</dbReference>
<proteinExistence type="predicted"/>
<protein>
    <submittedName>
        <fullName evidence="1">Uncharacterized protein</fullName>
    </submittedName>
</protein>
<reference evidence="2" key="1">
    <citation type="journal article" date="2023" name="Proc. Natl. Acad. Sci. U.S.A.">
        <title>Genomic and structural basis for evolution of tropane alkaloid biosynthesis.</title>
        <authorList>
            <person name="Wanga Y.-J."/>
            <person name="Taina T."/>
            <person name="Yua J.-Y."/>
            <person name="Lia J."/>
            <person name="Xua B."/>
            <person name="Chenc J."/>
            <person name="D'Auriad J.C."/>
            <person name="Huanga J.-P."/>
            <person name="Huanga S.-X."/>
        </authorList>
    </citation>
    <scope>NUCLEOTIDE SEQUENCE [LARGE SCALE GENOMIC DNA]</scope>
    <source>
        <strain evidence="2">cv. KIB-2019</strain>
    </source>
</reference>
<dbReference type="AlphaFoldDB" id="A0A9Q1MV54"/>
<evidence type="ECO:0000313" key="2">
    <source>
        <dbReference type="Proteomes" id="UP001152561"/>
    </source>
</evidence>
<comment type="caution">
    <text evidence="1">The sequence shown here is derived from an EMBL/GenBank/DDBJ whole genome shotgun (WGS) entry which is preliminary data.</text>
</comment>
<gene>
    <name evidence="1" type="ORF">K7X08_032665</name>
</gene>
<accession>A0A9Q1MV54</accession>
<organism evidence="1 2">
    <name type="scientific">Anisodus acutangulus</name>
    <dbReference type="NCBI Taxonomy" id="402998"/>
    <lineage>
        <taxon>Eukaryota</taxon>
        <taxon>Viridiplantae</taxon>
        <taxon>Streptophyta</taxon>
        <taxon>Embryophyta</taxon>
        <taxon>Tracheophyta</taxon>
        <taxon>Spermatophyta</taxon>
        <taxon>Magnoliopsida</taxon>
        <taxon>eudicotyledons</taxon>
        <taxon>Gunneridae</taxon>
        <taxon>Pentapetalae</taxon>
        <taxon>asterids</taxon>
        <taxon>lamiids</taxon>
        <taxon>Solanales</taxon>
        <taxon>Solanaceae</taxon>
        <taxon>Solanoideae</taxon>
        <taxon>Hyoscyameae</taxon>
        <taxon>Anisodus</taxon>
    </lineage>
</organism>
<dbReference type="Proteomes" id="UP001152561">
    <property type="component" value="Unassembled WGS sequence"/>
</dbReference>
<keyword evidence="2" id="KW-1185">Reference proteome</keyword>